<keyword evidence="3" id="KW-0949">S-adenosyl-L-methionine</keyword>
<protein>
    <recommendedName>
        <fullName evidence="4">SAM-dependent methyltransferase Erg6/SMT-type domain-containing protein</fullName>
    </recommendedName>
</protein>
<dbReference type="InterPro" id="IPR013705">
    <property type="entry name" value="Sterol_MeTrfase_C"/>
</dbReference>
<comment type="caution">
    <text evidence="5">The sequence shown here is derived from an EMBL/GenBank/DDBJ whole genome shotgun (WGS) entry which is preliminary data.</text>
</comment>
<keyword evidence="2 3" id="KW-0808">Transferase</keyword>
<evidence type="ECO:0000256" key="2">
    <source>
        <dbReference type="ARBA" id="ARBA00022679"/>
    </source>
</evidence>
<dbReference type="GO" id="GO:0005783">
    <property type="term" value="C:endoplasmic reticulum"/>
    <property type="evidence" value="ECO:0007669"/>
    <property type="project" value="TreeGrafter"/>
</dbReference>
<organism evidence="5 6">
    <name type="scientific">Zingiber officinale</name>
    <name type="common">Ginger</name>
    <name type="synonym">Amomum zingiber</name>
    <dbReference type="NCBI Taxonomy" id="94328"/>
    <lineage>
        <taxon>Eukaryota</taxon>
        <taxon>Viridiplantae</taxon>
        <taxon>Streptophyta</taxon>
        <taxon>Embryophyta</taxon>
        <taxon>Tracheophyta</taxon>
        <taxon>Spermatophyta</taxon>
        <taxon>Magnoliopsida</taxon>
        <taxon>Liliopsida</taxon>
        <taxon>Zingiberales</taxon>
        <taxon>Zingiberaceae</taxon>
        <taxon>Zingiber</taxon>
    </lineage>
</organism>
<proteinExistence type="inferred from homology"/>
<accession>A0A8J5HH16</accession>
<evidence type="ECO:0000313" key="6">
    <source>
        <dbReference type="Proteomes" id="UP000734854"/>
    </source>
</evidence>
<sequence length="108" mass="12251">MTDHYNPSNESHKKAKAEIELGNGLPDVRTTRQCLDALKLVGFEVIWEKDLASDSPVKALEFVRISPAESNRVSSFLEKAVEELVAGGRMEIFMPMYFFLVRRPLSNH</sequence>
<evidence type="ECO:0000256" key="3">
    <source>
        <dbReference type="PROSITE-ProRule" id="PRU01022"/>
    </source>
</evidence>
<dbReference type="AlphaFoldDB" id="A0A8J5HH16"/>
<dbReference type="InterPro" id="IPR030384">
    <property type="entry name" value="MeTrfase_SMT"/>
</dbReference>
<feature type="domain" description="SAM-dependent methyltransferase Erg6/SMT-type" evidence="4">
    <location>
        <begin position="1"/>
        <end position="104"/>
    </location>
</feature>
<evidence type="ECO:0000313" key="5">
    <source>
        <dbReference type="EMBL" id="KAG6524321.1"/>
    </source>
</evidence>
<dbReference type="InterPro" id="IPR050447">
    <property type="entry name" value="Erg6_SMT_methyltransf"/>
</dbReference>
<evidence type="ECO:0000256" key="1">
    <source>
        <dbReference type="ARBA" id="ARBA00022603"/>
    </source>
</evidence>
<dbReference type="PROSITE" id="PS51685">
    <property type="entry name" value="SAM_MT_ERG6_SMT"/>
    <property type="match status" value="1"/>
</dbReference>
<reference evidence="5 6" key="1">
    <citation type="submission" date="2020-08" db="EMBL/GenBank/DDBJ databases">
        <title>Plant Genome Project.</title>
        <authorList>
            <person name="Zhang R.-G."/>
        </authorList>
    </citation>
    <scope>NUCLEOTIDE SEQUENCE [LARGE SCALE GENOMIC DNA]</scope>
    <source>
        <tissue evidence="5">Rhizome</tissue>
    </source>
</reference>
<gene>
    <name evidence="5" type="ORF">ZIOFF_014227</name>
</gene>
<dbReference type="EMBL" id="JACMSC010000004">
    <property type="protein sequence ID" value="KAG6524321.1"/>
    <property type="molecule type" value="Genomic_DNA"/>
</dbReference>
<dbReference type="Proteomes" id="UP000734854">
    <property type="component" value="Unassembled WGS sequence"/>
</dbReference>
<keyword evidence="1 3" id="KW-0489">Methyltransferase</keyword>
<dbReference type="GO" id="GO:0003838">
    <property type="term" value="F:sterol 24-C-methyltransferase activity"/>
    <property type="evidence" value="ECO:0007669"/>
    <property type="project" value="TreeGrafter"/>
</dbReference>
<name>A0A8J5HH16_ZINOF</name>
<comment type="similarity">
    <text evidence="3">Belongs to the class I-like SAM-binding methyltransferase superfamily. Erg6/SMT family.</text>
</comment>
<dbReference type="PANTHER" id="PTHR44068:SF1">
    <property type="entry name" value="HYPOTHETICAL LOC100005854"/>
    <property type="match status" value="1"/>
</dbReference>
<evidence type="ECO:0000259" key="4">
    <source>
        <dbReference type="PROSITE" id="PS51685"/>
    </source>
</evidence>
<dbReference type="Pfam" id="PF08498">
    <property type="entry name" value="Sterol_MT_C"/>
    <property type="match status" value="1"/>
</dbReference>
<dbReference type="PANTHER" id="PTHR44068">
    <property type="entry name" value="ZGC:194242"/>
    <property type="match status" value="1"/>
</dbReference>
<dbReference type="GO" id="GO:0016126">
    <property type="term" value="P:sterol biosynthetic process"/>
    <property type="evidence" value="ECO:0007669"/>
    <property type="project" value="TreeGrafter"/>
</dbReference>
<keyword evidence="6" id="KW-1185">Reference proteome</keyword>
<dbReference type="GO" id="GO:0032259">
    <property type="term" value="P:methylation"/>
    <property type="evidence" value="ECO:0007669"/>
    <property type="project" value="UniProtKB-KW"/>
</dbReference>